<evidence type="ECO:0000256" key="1">
    <source>
        <dbReference type="SAM" id="MobiDB-lite"/>
    </source>
</evidence>
<feature type="compositionally biased region" description="Basic and acidic residues" evidence="1">
    <location>
        <begin position="57"/>
        <end position="66"/>
    </location>
</feature>
<feature type="non-terminal residue" evidence="2">
    <location>
        <position position="89"/>
    </location>
</feature>
<accession>A0A6J4QU90</accession>
<evidence type="ECO:0000313" key="2">
    <source>
        <dbReference type="EMBL" id="CAA9455092.1"/>
    </source>
</evidence>
<feature type="non-terminal residue" evidence="2">
    <location>
        <position position="1"/>
    </location>
</feature>
<proteinExistence type="predicted"/>
<feature type="compositionally biased region" description="Basic and acidic residues" evidence="1">
    <location>
        <begin position="16"/>
        <end position="42"/>
    </location>
</feature>
<gene>
    <name evidence="2" type="ORF">AVDCRST_MAG02-1486</name>
</gene>
<sequence>GGRRLQPLARRHRERVRADVEPAPDERAGQRPDRGGRGEPHQKERRGRVAGLFGREGPSRGADRVAVRRAGGADPGRSPVPTGIAPGAV</sequence>
<dbReference type="EMBL" id="CADCVH010000047">
    <property type="protein sequence ID" value="CAA9455092.1"/>
    <property type="molecule type" value="Genomic_DNA"/>
</dbReference>
<name>A0A6J4QU90_9ACTN</name>
<reference evidence="2" key="1">
    <citation type="submission" date="2020-02" db="EMBL/GenBank/DDBJ databases">
        <authorList>
            <person name="Meier V. D."/>
        </authorList>
    </citation>
    <scope>NUCLEOTIDE SEQUENCE</scope>
    <source>
        <strain evidence="2">AVDCRST_MAG02</strain>
    </source>
</reference>
<feature type="region of interest" description="Disordered" evidence="1">
    <location>
        <begin position="1"/>
        <end position="89"/>
    </location>
</feature>
<organism evidence="2">
    <name type="scientific">uncultured Rubrobacteraceae bacterium</name>
    <dbReference type="NCBI Taxonomy" id="349277"/>
    <lineage>
        <taxon>Bacteria</taxon>
        <taxon>Bacillati</taxon>
        <taxon>Actinomycetota</taxon>
        <taxon>Rubrobacteria</taxon>
        <taxon>Rubrobacterales</taxon>
        <taxon>Rubrobacteraceae</taxon>
        <taxon>environmental samples</taxon>
    </lineage>
</organism>
<feature type="compositionally biased region" description="Basic residues" evidence="1">
    <location>
        <begin position="1"/>
        <end position="15"/>
    </location>
</feature>
<feature type="compositionally biased region" description="Low complexity" evidence="1">
    <location>
        <begin position="68"/>
        <end position="77"/>
    </location>
</feature>
<dbReference type="AlphaFoldDB" id="A0A6J4QU90"/>
<protein>
    <submittedName>
        <fullName evidence="2">Programmed cell death toxin YdcE</fullName>
    </submittedName>
</protein>